<accession>A0A6J5RMW5</accession>
<reference evidence="1" key="1">
    <citation type="submission" date="2020-05" db="EMBL/GenBank/DDBJ databases">
        <authorList>
            <person name="Chiriac C."/>
            <person name="Salcher M."/>
            <person name="Ghai R."/>
            <person name="Kavagutti S V."/>
        </authorList>
    </citation>
    <scope>NUCLEOTIDE SEQUENCE</scope>
</reference>
<dbReference type="EMBL" id="LR797246">
    <property type="protein sequence ID" value="CAB4195607.1"/>
    <property type="molecule type" value="Genomic_DNA"/>
</dbReference>
<proteinExistence type="predicted"/>
<organism evidence="1">
    <name type="scientific">uncultured Caudovirales phage</name>
    <dbReference type="NCBI Taxonomy" id="2100421"/>
    <lineage>
        <taxon>Viruses</taxon>
        <taxon>Duplodnaviria</taxon>
        <taxon>Heunggongvirae</taxon>
        <taxon>Uroviricota</taxon>
        <taxon>Caudoviricetes</taxon>
        <taxon>Peduoviridae</taxon>
        <taxon>Maltschvirus</taxon>
        <taxon>Maltschvirus maltsch</taxon>
    </lineage>
</organism>
<protein>
    <submittedName>
        <fullName evidence="1">Uncharacterized protein</fullName>
    </submittedName>
</protein>
<name>A0A6J5RMW5_9CAUD</name>
<sequence length="157" mass="17863">MTPHISDRRRVELALPARMLYRAFRTATDNGGVDVETNDSLILEMLETAVLSAFEGAREDRKFKLSSRCTRAQDHAMREFENRPLIVAFVVVLYWVRDRTDAGDILLIEGSPFDGAVSALIPRLEEEAGREWDEVHKSATKGAKRLHTTLQRMGYFP</sequence>
<evidence type="ECO:0000313" key="1">
    <source>
        <dbReference type="EMBL" id="CAB4195607.1"/>
    </source>
</evidence>
<gene>
    <name evidence="1" type="ORF">UFOVP1299_22</name>
</gene>